<name>A0ABT1NIG7_9FIRM</name>
<protein>
    <submittedName>
        <fullName evidence="1">DUF523 domain-containing protein</fullName>
    </submittedName>
</protein>
<keyword evidence="2" id="KW-1185">Reference proteome</keyword>
<accession>A0ABT1NIG7</accession>
<sequence>MNIIVSACLLGINSRYDGDSCNSEGVKALLKRHNLIPVCPEQLGGMSTPRYPSEISAGSGTVKNRHGEDVTLFFMKGAEEALRIAHLYGCKYAILKSKSPSCGHGLIYDGTFSGKLIEGNGLCTQMFINDGIKVYTENDEFLLK</sequence>
<dbReference type="Proteomes" id="UP001651880">
    <property type="component" value="Unassembled WGS sequence"/>
</dbReference>
<evidence type="ECO:0000313" key="2">
    <source>
        <dbReference type="Proteomes" id="UP001651880"/>
    </source>
</evidence>
<organism evidence="1 2">
    <name type="scientific">Lutispora saccharofermentans</name>
    <dbReference type="NCBI Taxonomy" id="3024236"/>
    <lineage>
        <taxon>Bacteria</taxon>
        <taxon>Bacillati</taxon>
        <taxon>Bacillota</taxon>
        <taxon>Clostridia</taxon>
        <taxon>Lutisporales</taxon>
        <taxon>Lutisporaceae</taxon>
        <taxon>Lutispora</taxon>
    </lineage>
</organism>
<dbReference type="InterPro" id="IPR007553">
    <property type="entry name" value="2-thiour_desulf"/>
</dbReference>
<dbReference type="EMBL" id="JAJEKE010000017">
    <property type="protein sequence ID" value="MCQ1531013.1"/>
    <property type="molecule type" value="Genomic_DNA"/>
</dbReference>
<dbReference type="Pfam" id="PF04463">
    <property type="entry name" value="2-thiour_desulf"/>
    <property type="match status" value="1"/>
</dbReference>
<comment type="caution">
    <text evidence="1">The sequence shown here is derived from an EMBL/GenBank/DDBJ whole genome shotgun (WGS) entry which is preliminary data.</text>
</comment>
<proteinExistence type="predicted"/>
<dbReference type="RefSeq" id="WP_255228534.1">
    <property type="nucleotide sequence ID" value="NZ_JAJEKE010000017.1"/>
</dbReference>
<dbReference type="PANTHER" id="PTHR30087">
    <property type="entry name" value="INNER MEMBRANE PROTEIN"/>
    <property type="match status" value="1"/>
</dbReference>
<gene>
    <name evidence="1" type="ORF">LJD61_15895</name>
</gene>
<dbReference type="PANTHER" id="PTHR30087:SF1">
    <property type="entry name" value="HYPOTHETICAL CYTOSOLIC PROTEIN"/>
    <property type="match status" value="1"/>
</dbReference>
<evidence type="ECO:0000313" key="1">
    <source>
        <dbReference type="EMBL" id="MCQ1531013.1"/>
    </source>
</evidence>
<reference evidence="1 2" key="1">
    <citation type="submission" date="2021-10" db="EMBL/GenBank/DDBJ databases">
        <title>Lutispora strain m25 sp. nov., a thermophilic, non-spore-forming bacterium isolated from a lab-scale methanogenic bioreactor digesting anaerobic sludge.</title>
        <authorList>
            <person name="El Houari A."/>
            <person name="Mcdonald J."/>
        </authorList>
    </citation>
    <scope>NUCLEOTIDE SEQUENCE [LARGE SCALE GENOMIC DNA]</scope>
    <source>
        <strain evidence="2">m25</strain>
    </source>
</reference>